<protein>
    <recommendedName>
        <fullName evidence="6">Lysozyme</fullName>
        <ecNumber evidence="6">3.2.1.17</ecNumber>
    </recommendedName>
</protein>
<dbReference type="InterPro" id="IPR023346">
    <property type="entry name" value="Lysozyme-like_dom_sf"/>
</dbReference>
<gene>
    <name evidence="8" type="ORF">N5923_06530</name>
</gene>
<evidence type="ECO:0000256" key="1">
    <source>
        <dbReference type="ARBA" id="ARBA00000632"/>
    </source>
</evidence>
<evidence type="ECO:0000313" key="9">
    <source>
        <dbReference type="Proteomes" id="UP001064262"/>
    </source>
</evidence>
<dbReference type="AlphaFoldDB" id="A0A9J6PL18"/>
<dbReference type="Pfam" id="PF00959">
    <property type="entry name" value="Phage_lysozyme"/>
    <property type="match status" value="1"/>
</dbReference>
<reference evidence="8" key="1">
    <citation type="submission" date="2022-09" db="EMBL/GenBank/DDBJ databases">
        <title>Winslowiella arboricola sp. nov., isolated from bleeding cankers on broadleaf hosts.</title>
        <authorList>
            <person name="Brady C."/>
            <person name="Kaur S."/>
            <person name="Crampton B."/>
            <person name="Maddock D."/>
            <person name="Arnold D."/>
            <person name="Denman S."/>
        </authorList>
    </citation>
    <scope>NUCLEOTIDE SEQUENCE</scope>
    <source>
        <strain evidence="8">BAC 15a-03b</strain>
    </source>
</reference>
<dbReference type="PANTHER" id="PTHR38107:SF3">
    <property type="entry name" value="LYSOZYME RRRD-RELATED"/>
    <property type="match status" value="1"/>
</dbReference>
<dbReference type="GO" id="GO:0003796">
    <property type="term" value="F:lysozyme activity"/>
    <property type="evidence" value="ECO:0007669"/>
    <property type="project" value="UniProtKB-EC"/>
</dbReference>
<dbReference type="EC" id="3.2.1.17" evidence="6"/>
<feature type="signal peptide" evidence="7">
    <location>
        <begin position="1"/>
        <end position="22"/>
    </location>
</feature>
<dbReference type="CDD" id="cd16900">
    <property type="entry name" value="endolysin_R21-like"/>
    <property type="match status" value="1"/>
</dbReference>
<keyword evidence="5 6" id="KW-0326">Glycosidase</keyword>
<sequence length="179" mass="19341">MAKLKTKLSAAVVALIVGGASAPVILDQFLDEKEGNYRAAYRDSAGIWTICRGVTRIDGRPVIAGMRLSSARCDEVNAAESRKAIAWVDRNVKVPLTAAQKAGIASFCPYNIGPGKCFSSTFYRKLNAGDRRGACAAIKQWVHDGGRDCRLTRGQANGCYGQVERRDQEAGLSCWGIDQ</sequence>
<keyword evidence="4 6" id="KW-0378">Hydrolase</keyword>
<dbReference type="InterPro" id="IPR034690">
    <property type="entry name" value="Endolysin_T4_type"/>
</dbReference>
<accession>A0A9J6PL18</accession>
<feature type="chain" id="PRO_5039925275" description="Lysozyme" evidence="7">
    <location>
        <begin position="23"/>
        <end position="179"/>
    </location>
</feature>
<name>A0A9J6PL18_9GAMM</name>
<dbReference type="InterPro" id="IPR043688">
    <property type="entry name" value="SAR_endolysin-like"/>
</dbReference>
<dbReference type="PANTHER" id="PTHR38107">
    <property type="match status" value="1"/>
</dbReference>
<dbReference type="SUPFAM" id="SSF53955">
    <property type="entry name" value="Lysozyme-like"/>
    <property type="match status" value="1"/>
</dbReference>
<keyword evidence="3 6" id="KW-0081">Bacteriolytic enzyme</keyword>
<keyword evidence="7" id="KW-0732">Signal</keyword>
<dbReference type="InterPro" id="IPR051018">
    <property type="entry name" value="Bacteriophage_GH24"/>
</dbReference>
<dbReference type="InterPro" id="IPR002196">
    <property type="entry name" value="Glyco_hydro_24"/>
</dbReference>
<comment type="caution">
    <text evidence="8">The sequence shown here is derived from an EMBL/GenBank/DDBJ whole genome shotgun (WGS) entry which is preliminary data.</text>
</comment>
<keyword evidence="9" id="KW-1185">Reference proteome</keyword>
<evidence type="ECO:0000313" key="8">
    <source>
        <dbReference type="EMBL" id="MCU5777147.1"/>
    </source>
</evidence>
<organism evidence="8 9">
    <name type="scientific">Winslowiella arboricola</name>
    <dbReference type="NCBI Taxonomy" id="2978220"/>
    <lineage>
        <taxon>Bacteria</taxon>
        <taxon>Pseudomonadati</taxon>
        <taxon>Pseudomonadota</taxon>
        <taxon>Gammaproteobacteria</taxon>
        <taxon>Enterobacterales</taxon>
        <taxon>Erwiniaceae</taxon>
        <taxon>Winslowiella</taxon>
    </lineage>
</organism>
<dbReference type="RefSeq" id="WP_267142216.1">
    <property type="nucleotide sequence ID" value="NZ_JAODIL010000067.1"/>
</dbReference>
<dbReference type="GO" id="GO:0031640">
    <property type="term" value="P:killing of cells of another organism"/>
    <property type="evidence" value="ECO:0007669"/>
    <property type="project" value="UniProtKB-KW"/>
</dbReference>
<dbReference type="GO" id="GO:0042742">
    <property type="term" value="P:defense response to bacterium"/>
    <property type="evidence" value="ECO:0007669"/>
    <property type="project" value="UniProtKB-KW"/>
</dbReference>
<evidence type="ECO:0000256" key="5">
    <source>
        <dbReference type="ARBA" id="ARBA00023295"/>
    </source>
</evidence>
<dbReference type="Proteomes" id="UP001064262">
    <property type="component" value="Unassembled WGS sequence"/>
</dbReference>
<proteinExistence type="inferred from homology"/>
<keyword evidence="2 6" id="KW-0929">Antimicrobial</keyword>
<evidence type="ECO:0000256" key="2">
    <source>
        <dbReference type="ARBA" id="ARBA00022529"/>
    </source>
</evidence>
<dbReference type="GO" id="GO:0016998">
    <property type="term" value="P:cell wall macromolecule catabolic process"/>
    <property type="evidence" value="ECO:0007669"/>
    <property type="project" value="InterPro"/>
</dbReference>
<evidence type="ECO:0000256" key="4">
    <source>
        <dbReference type="ARBA" id="ARBA00022801"/>
    </source>
</evidence>
<dbReference type="Gene3D" id="1.10.530.40">
    <property type="match status" value="1"/>
</dbReference>
<dbReference type="EMBL" id="JAODIM010000038">
    <property type="protein sequence ID" value="MCU5777147.1"/>
    <property type="molecule type" value="Genomic_DNA"/>
</dbReference>
<comment type="similarity">
    <text evidence="6">Belongs to the glycosyl hydrolase 24 family.</text>
</comment>
<comment type="catalytic activity">
    <reaction evidence="1 6">
        <text>Hydrolysis of (1-&gt;4)-beta-linkages between N-acetylmuramic acid and N-acetyl-D-glucosamine residues in a peptidoglycan and between N-acetyl-D-glucosamine residues in chitodextrins.</text>
        <dbReference type="EC" id="3.2.1.17"/>
    </reaction>
</comment>
<evidence type="ECO:0000256" key="3">
    <source>
        <dbReference type="ARBA" id="ARBA00022638"/>
    </source>
</evidence>
<dbReference type="InterPro" id="IPR023347">
    <property type="entry name" value="Lysozyme_dom_sf"/>
</dbReference>
<dbReference type="HAMAP" id="MF_04136">
    <property type="entry name" value="SAR_ENDOLYSIN"/>
    <property type="match status" value="1"/>
</dbReference>
<dbReference type="HAMAP" id="MF_04110">
    <property type="entry name" value="ENDOLYSIN_T4"/>
    <property type="match status" value="1"/>
</dbReference>
<evidence type="ECO:0000256" key="6">
    <source>
        <dbReference type="RuleBase" id="RU003788"/>
    </source>
</evidence>
<evidence type="ECO:0000256" key="7">
    <source>
        <dbReference type="SAM" id="SignalP"/>
    </source>
</evidence>
<dbReference type="GO" id="GO:0009253">
    <property type="term" value="P:peptidoglycan catabolic process"/>
    <property type="evidence" value="ECO:0007669"/>
    <property type="project" value="InterPro"/>
</dbReference>